<dbReference type="InterPro" id="IPR000914">
    <property type="entry name" value="SBP_5_dom"/>
</dbReference>
<keyword evidence="2" id="KW-0813">Transport</keyword>
<evidence type="ECO:0000313" key="6">
    <source>
        <dbReference type="EMBL" id="PWG66128.1"/>
    </source>
</evidence>
<dbReference type="GO" id="GO:0042597">
    <property type="term" value="C:periplasmic space"/>
    <property type="evidence" value="ECO:0007669"/>
    <property type="project" value="UniProtKB-ARBA"/>
</dbReference>
<comment type="caution">
    <text evidence="6">The sequence shown here is derived from an EMBL/GenBank/DDBJ whole genome shotgun (WGS) entry which is preliminary data.</text>
</comment>
<feature type="signal peptide" evidence="4">
    <location>
        <begin position="1"/>
        <end position="23"/>
    </location>
</feature>
<evidence type="ECO:0000256" key="2">
    <source>
        <dbReference type="ARBA" id="ARBA00022448"/>
    </source>
</evidence>
<keyword evidence="3 4" id="KW-0732">Signal</keyword>
<comment type="similarity">
    <text evidence="1">Belongs to the bacterial solute-binding protein 5 family.</text>
</comment>
<evidence type="ECO:0000313" key="7">
    <source>
        <dbReference type="Proteomes" id="UP000245876"/>
    </source>
</evidence>
<keyword evidence="7" id="KW-1185">Reference proteome</keyword>
<dbReference type="InterPro" id="IPR030678">
    <property type="entry name" value="Peptide/Ni-bd"/>
</dbReference>
<dbReference type="Proteomes" id="UP000245876">
    <property type="component" value="Unassembled WGS sequence"/>
</dbReference>
<reference evidence="6 7" key="1">
    <citation type="journal article" date="2018" name="Int. J. Syst. Evol. Microbiol.">
        <title>Bifidobacterium callitrichidarum sp. nov. from the faeces of the emperor tamarin (Saguinus imperator).</title>
        <authorList>
            <person name="Modesto M."/>
            <person name="Michelini S."/>
            <person name="Sansosti M.C."/>
            <person name="De Filippo C."/>
            <person name="Cavalieri D."/>
            <person name="Qvirist L."/>
            <person name="Andlid T."/>
            <person name="Spiezio C."/>
            <person name="Sandri C."/>
            <person name="Pascarelli S."/>
            <person name="Sgorbati B."/>
            <person name="Mattarelli P."/>
        </authorList>
    </citation>
    <scope>NUCLEOTIDE SEQUENCE [LARGE SCALE GENOMIC DNA]</scope>
    <source>
        <strain evidence="6 7">TRI 5</strain>
    </source>
</reference>
<dbReference type="PROSITE" id="PS51257">
    <property type="entry name" value="PROKAR_LIPOPROTEIN"/>
    <property type="match status" value="1"/>
</dbReference>
<dbReference type="InterPro" id="IPR039424">
    <property type="entry name" value="SBP_5"/>
</dbReference>
<name>A0A2U2NAL0_9BIFI</name>
<dbReference type="PIRSF" id="PIRSF002741">
    <property type="entry name" value="MppA"/>
    <property type="match status" value="1"/>
</dbReference>
<feature type="chain" id="PRO_5039230183" description="Solute-binding protein family 5 domain-containing protein" evidence="4">
    <location>
        <begin position="24"/>
        <end position="528"/>
    </location>
</feature>
<dbReference type="Gene3D" id="3.10.105.10">
    <property type="entry name" value="Dipeptide-binding Protein, Domain 3"/>
    <property type="match status" value="1"/>
</dbReference>
<dbReference type="SUPFAM" id="SSF53850">
    <property type="entry name" value="Periplasmic binding protein-like II"/>
    <property type="match status" value="1"/>
</dbReference>
<dbReference type="CDD" id="cd00995">
    <property type="entry name" value="PBP2_NikA_DppA_OppA_like"/>
    <property type="match status" value="1"/>
</dbReference>
<proteinExistence type="inferred from homology"/>
<organism evidence="6 7">
    <name type="scientific">Bifidobacterium callitrichidarum</name>
    <dbReference type="NCBI Taxonomy" id="2052941"/>
    <lineage>
        <taxon>Bacteria</taxon>
        <taxon>Bacillati</taxon>
        <taxon>Actinomycetota</taxon>
        <taxon>Actinomycetes</taxon>
        <taxon>Bifidobacteriales</taxon>
        <taxon>Bifidobacteriaceae</taxon>
        <taxon>Bifidobacterium</taxon>
    </lineage>
</organism>
<evidence type="ECO:0000256" key="1">
    <source>
        <dbReference type="ARBA" id="ARBA00005695"/>
    </source>
</evidence>
<dbReference type="RefSeq" id="WP_109056745.1">
    <property type="nucleotide sequence ID" value="NZ_QFFM01000008.1"/>
</dbReference>
<evidence type="ECO:0000256" key="4">
    <source>
        <dbReference type="SAM" id="SignalP"/>
    </source>
</evidence>
<dbReference type="OrthoDB" id="5240629at2"/>
<dbReference type="GO" id="GO:1904680">
    <property type="term" value="F:peptide transmembrane transporter activity"/>
    <property type="evidence" value="ECO:0007669"/>
    <property type="project" value="TreeGrafter"/>
</dbReference>
<protein>
    <recommendedName>
        <fullName evidence="5">Solute-binding protein family 5 domain-containing protein</fullName>
    </recommendedName>
</protein>
<dbReference type="PANTHER" id="PTHR30290:SF9">
    <property type="entry name" value="OLIGOPEPTIDE-BINDING PROTEIN APPA"/>
    <property type="match status" value="1"/>
</dbReference>
<dbReference type="GO" id="GO:0015833">
    <property type="term" value="P:peptide transport"/>
    <property type="evidence" value="ECO:0007669"/>
    <property type="project" value="TreeGrafter"/>
</dbReference>
<dbReference type="Gene3D" id="3.40.190.10">
    <property type="entry name" value="Periplasmic binding protein-like II"/>
    <property type="match status" value="1"/>
</dbReference>
<dbReference type="PANTHER" id="PTHR30290">
    <property type="entry name" value="PERIPLASMIC BINDING COMPONENT OF ABC TRANSPORTER"/>
    <property type="match status" value="1"/>
</dbReference>
<dbReference type="EMBL" id="QFFM01000008">
    <property type="protein sequence ID" value="PWG66128.1"/>
    <property type="molecule type" value="Genomic_DNA"/>
</dbReference>
<evidence type="ECO:0000256" key="3">
    <source>
        <dbReference type="ARBA" id="ARBA00022729"/>
    </source>
</evidence>
<dbReference type="GO" id="GO:0043190">
    <property type="term" value="C:ATP-binding cassette (ABC) transporter complex"/>
    <property type="evidence" value="ECO:0007669"/>
    <property type="project" value="InterPro"/>
</dbReference>
<dbReference type="AlphaFoldDB" id="A0A2U2NAL0"/>
<accession>A0A2U2NAL0</accession>
<gene>
    <name evidence="6" type="ORF">DF196_04775</name>
</gene>
<feature type="domain" description="Solute-binding protein family 5" evidence="5">
    <location>
        <begin position="83"/>
        <end position="438"/>
    </location>
</feature>
<evidence type="ECO:0000259" key="5">
    <source>
        <dbReference type="Pfam" id="PF00496"/>
    </source>
</evidence>
<sequence>MQRKMVTATAATAGICAMAMALAGCGGGQGGDVTATGVPETVNYAIQSDPGKLNPITNATGDGVQLSTLAYESLLSMPAGSEPTGNIAKEWKATTTEATFTLKDDVVCSDGTALKASDVKATFDYVIKDASDSQYNGVYVPEGVEITADDSAKTVTFKTSTPQSFLAEEVGQLPIVCPAGLKDPSAMDSKTFGTGPYSLESASAGQKYTYVRNDSYKSGLPEGTKITDLPKTIVATVVTDQSTQTNMLGSGDLNLVKLSGSDQDRIDTSTYKGTKGGSMPMSLFFNQNTARPTGTLEVRQAIAEAIDRSKVGPAITSGKGELMKSIMPAGSSICSDSDSSASMAKTNVKDAKKLLDDAGWKAGSDGVRSKDGKKLTVKILYNSTAGSAVAAGVELVQKELKAVGFDAQITPSDQYTNVIFSGGDWDLLISSISATTPAEWYGIFSGDVVPDGGNWTYNADKTYFRLADEAASQAGEDSCPAWQKAEDQLMKNVTVLPLAQSWDMYYSKGFTVGTDPTGNFLPTTFKAA</sequence>
<dbReference type="Pfam" id="PF00496">
    <property type="entry name" value="SBP_bac_5"/>
    <property type="match status" value="1"/>
</dbReference>